<keyword evidence="3" id="KW-1185">Reference proteome</keyword>
<dbReference type="GeneID" id="118418967"/>
<sequence>MVNCQSIHEQEQSRVITPRQQKKVLVTTATQTDHTQQKEFEAAVEGVVKKHMAEVNTRLAAIEVTMQAFVQRKTDKARRRLSEVQQAGSSRDSPFPEAVGAAMRSLTGYSPHTSNDSWTDYGLQTFPSPPPQSPFIPSPHPSSTITSLLPPSTITSPPPSSTITSPPPSSTITSPPAASSTITSAPPAQNNGSQQSTQMVSVGNPARGVAVTSAQMAKAWGTSSTTNTARARAMAGFLFSTSEMTNNSVNGDAEKGWGKLDQNRVEAIIEWTTEVATTSLTRQALISALNGKCRNVRNPPPKAKASKSSE</sequence>
<feature type="compositionally biased region" description="Pro residues" evidence="1">
    <location>
        <begin position="127"/>
        <end position="140"/>
    </location>
</feature>
<dbReference type="GO" id="GO:0003677">
    <property type="term" value="F:DNA binding"/>
    <property type="evidence" value="ECO:0007669"/>
    <property type="project" value="InterPro"/>
</dbReference>
<dbReference type="RefSeq" id="XP_035681014.1">
    <property type="nucleotide sequence ID" value="XM_035825121.1"/>
</dbReference>
<organism evidence="3 4">
    <name type="scientific">Branchiostoma floridae</name>
    <name type="common">Florida lancelet</name>
    <name type="synonym">Amphioxus</name>
    <dbReference type="NCBI Taxonomy" id="7739"/>
    <lineage>
        <taxon>Eukaryota</taxon>
        <taxon>Metazoa</taxon>
        <taxon>Chordata</taxon>
        <taxon>Cephalochordata</taxon>
        <taxon>Leptocardii</taxon>
        <taxon>Amphioxiformes</taxon>
        <taxon>Branchiostomatidae</taxon>
        <taxon>Branchiostoma</taxon>
    </lineage>
</organism>
<proteinExistence type="predicted"/>
<feature type="domain" description="BEN" evidence="2">
    <location>
        <begin position="206"/>
        <end position="300"/>
    </location>
</feature>
<evidence type="ECO:0000313" key="3">
    <source>
        <dbReference type="Proteomes" id="UP000001554"/>
    </source>
</evidence>
<feature type="region of interest" description="Disordered" evidence="1">
    <location>
        <begin position="115"/>
        <end position="200"/>
    </location>
</feature>
<evidence type="ECO:0000259" key="2">
    <source>
        <dbReference type="PROSITE" id="PS51457"/>
    </source>
</evidence>
<feature type="compositionally biased region" description="Pro residues" evidence="1">
    <location>
        <begin position="156"/>
        <end position="169"/>
    </location>
</feature>
<feature type="compositionally biased region" description="Low complexity" evidence="1">
    <location>
        <begin position="141"/>
        <end position="155"/>
    </location>
</feature>
<dbReference type="AlphaFoldDB" id="A0A9J7LFB6"/>
<protein>
    <submittedName>
        <fullName evidence="4">Actin cytoskeleton-regulatory complex protein pan1-like</fullName>
    </submittedName>
</protein>
<dbReference type="Proteomes" id="UP000001554">
    <property type="component" value="Chromosome 7"/>
</dbReference>
<dbReference type="KEGG" id="bfo:118418967"/>
<feature type="compositionally biased region" description="Low complexity" evidence="1">
    <location>
        <begin position="170"/>
        <end position="188"/>
    </location>
</feature>
<dbReference type="InterPro" id="IPR018379">
    <property type="entry name" value="BEN_domain"/>
</dbReference>
<dbReference type="PROSITE" id="PS51457">
    <property type="entry name" value="BEN"/>
    <property type="match status" value="1"/>
</dbReference>
<evidence type="ECO:0000313" key="4">
    <source>
        <dbReference type="RefSeq" id="XP_035681014.1"/>
    </source>
</evidence>
<evidence type="ECO:0000256" key="1">
    <source>
        <dbReference type="SAM" id="MobiDB-lite"/>
    </source>
</evidence>
<reference evidence="3" key="1">
    <citation type="journal article" date="2020" name="Nat. Ecol. Evol.">
        <title>Deeply conserved synteny resolves early events in vertebrate evolution.</title>
        <authorList>
            <person name="Simakov O."/>
            <person name="Marletaz F."/>
            <person name="Yue J.X."/>
            <person name="O'Connell B."/>
            <person name="Jenkins J."/>
            <person name="Brandt A."/>
            <person name="Calef R."/>
            <person name="Tung C.H."/>
            <person name="Huang T.K."/>
            <person name="Schmutz J."/>
            <person name="Satoh N."/>
            <person name="Yu J.K."/>
            <person name="Putnam N.H."/>
            <person name="Green R.E."/>
            <person name="Rokhsar D.S."/>
        </authorList>
    </citation>
    <scope>NUCLEOTIDE SEQUENCE [LARGE SCALE GENOMIC DNA]</scope>
    <source>
        <strain evidence="3">S238N-H82</strain>
    </source>
</reference>
<reference evidence="4" key="2">
    <citation type="submission" date="2025-08" db="UniProtKB">
        <authorList>
            <consortium name="RefSeq"/>
        </authorList>
    </citation>
    <scope>IDENTIFICATION</scope>
    <source>
        <strain evidence="4">S238N-H82</strain>
        <tissue evidence="4">Testes</tissue>
    </source>
</reference>
<dbReference type="OrthoDB" id="10677329at2759"/>
<dbReference type="SMART" id="SM01025">
    <property type="entry name" value="BEN"/>
    <property type="match status" value="1"/>
</dbReference>
<accession>A0A9J7LFB6</accession>
<name>A0A9J7LFB6_BRAFL</name>
<feature type="compositionally biased region" description="Polar residues" evidence="1">
    <location>
        <begin position="189"/>
        <end position="200"/>
    </location>
</feature>
<gene>
    <name evidence="4" type="primary">LOC118418967</name>
</gene>